<accession>A0A2S3ZWC3</accession>
<organism evidence="2 3">
    <name type="scientific">Arthrobacter glacialis</name>
    <dbReference type="NCBI Taxonomy" id="1664"/>
    <lineage>
        <taxon>Bacteria</taxon>
        <taxon>Bacillati</taxon>
        <taxon>Actinomycetota</taxon>
        <taxon>Actinomycetes</taxon>
        <taxon>Micrococcales</taxon>
        <taxon>Micrococcaceae</taxon>
        <taxon>Arthrobacter</taxon>
    </lineage>
</organism>
<dbReference type="Gene3D" id="1.10.1740.10">
    <property type="match status" value="1"/>
</dbReference>
<evidence type="ECO:0000259" key="1">
    <source>
        <dbReference type="Pfam" id="PF20239"/>
    </source>
</evidence>
<dbReference type="PANTHER" id="PTHR47756:SF2">
    <property type="entry name" value="BLL6612 PROTEIN"/>
    <property type="match status" value="1"/>
</dbReference>
<dbReference type="InterPro" id="IPR046531">
    <property type="entry name" value="DUF6596"/>
</dbReference>
<reference evidence="2 3" key="1">
    <citation type="submission" date="2018-01" db="EMBL/GenBank/DDBJ databases">
        <title>Arthrobacter sp. nov., from glaciers in China.</title>
        <authorList>
            <person name="Liu Q."/>
            <person name="Xin Y.-H."/>
        </authorList>
    </citation>
    <scope>NUCLEOTIDE SEQUENCE [LARGE SCALE GENOMIC DNA]</scope>
    <source>
        <strain evidence="2 3">HLT2-12-2</strain>
    </source>
</reference>
<dbReference type="SUPFAM" id="SSF88659">
    <property type="entry name" value="Sigma3 and sigma4 domains of RNA polymerase sigma factors"/>
    <property type="match status" value="1"/>
</dbReference>
<dbReference type="SUPFAM" id="SSF88946">
    <property type="entry name" value="Sigma2 domain of RNA polymerase sigma factors"/>
    <property type="match status" value="1"/>
</dbReference>
<dbReference type="AlphaFoldDB" id="A0A2S3ZWC3"/>
<dbReference type="PANTHER" id="PTHR47756">
    <property type="entry name" value="BLL6612 PROTEIN-RELATED"/>
    <property type="match status" value="1"/>
</dbReference>
<dbReference type="EMBL" id="PPXC01000007">
    <property type="protein sequence ID" value="POH73490.1"/>
    <property type="molecule type" value="Genomic_DNA"/>
</dbReference>
<comment type="caution">
    <text evidence="2">The sequence shown here is derived from an EMBL/GenBank/DDBJ whole genome shotgun (WGS) entry which is preliminary data.</text>
</comment>
<dbReference type="InterPro" id="IPR013324">
    <property type="entry name" value="RNA_pol_sigma_r3/r4-like"/>
</dbReference>
<sequence length="423" mass="45050">MSSAEARVAAEHVARASYGRLIALLSASTGDVALAEDALASAFEQALVKWPGGGVPRNPEGWLLTVARNRQRDLWKSSFQRTSAPLDAAADSAYDAVSPLGAVDPDAIGDKRLELLFVCAHPAIEPGVRTPLMLQTVLGFDASRIAAAFAVPATAMAQRLVRAKQRIKNARIPFAVPDRHAMPERLPAVLEAIYGCYAIGFSDHGKDSGDLSGEAQYLAITLAALLDSEPEPWGLAALITLSLARTHASVHGFVPLDEQDTTLWDARLIVAGEQFLRRATSAGTPGRFQLEAAIQAVHCNRFRTAQTDWAALRTLYSALLVVAPSFGSRVALAAVMGRAESTAAGLAELEAMAATDKRTEASAVENFQPFHATRAELLDRAGRSAEAQAAFATAAALTGRPAVREYLLHRAADVRAEPDRFAP</sequence>
<dbReference type="InterPro" id="IPR013325">
    <property type="entry name" value="RNA_pol_sigma_r2"/>
</dbReference>
<evidence type="ECO:0000313" key="3">
    <source>
        <dbReference type="Proteomes" id="UP000237061"/>
    </source>
</evidence>
<protein>
    <submittedName>
        <fullName evidence="2">RNA polymerase subunit sigma-70</fullName>
    </submittedName>
</protein>
<keyword evidence="3" id="KW-1185">Reference proteome</keyword>
<feature type="domain" description="DUF6596" evidence="1">
    <location>
        <begin position="185"/>
        <end position="279"/>
    </location>
</feature>
<dbReference type="Pfam" id="PF20239">
    <property type="entry name" value="DUF6596"/>
    <property type="match status" value="1"/>
</dbReference>
<gene>
    <name evidence="2" type="ORF">CVS27_10400</name>
</gene>
<dbReference type="Proteomes" id="UP000237061">
    <property type="component" value="Unassembled WGS sequence"/>
</dbReference>
<evidence type="ECO:0000313" key="2">
    <source>
        <dbReference type="EMBL" id="POH73490.1"/>
    </source>
</evidence>
<dbReference type="GO" id="GO:0003700">
    <property type="term" value="F:DNA-binding transcription factor activity"/>
    <property type="evidence" value="ECO:0007669"/>
    <property type="project" value="InterPro"/>
</dbReference>
<proteinExistence type="predicted"/>
<dbReference type="GO" id="GO:0006352">
    <property type="term" value="P:DNA-templated transcription initiation"/>
    <property type="evidence" value="ECO:0007669"/>
    <property type="project" value="InterPro"/>
</dbReference>
<name>A0A2S3ZWC3_ARTGL</name>